<evidence type="ECO:0000259" key="4">
    <source>
        <dbReference type="Pfam" id="PF26449"/>
    </source>
</evidence>
<proteinExistence type="predicted"/>
<sequence length="854" mass="97106">MPVNAVSASEIASQGGGFPWVFLIMAVVVVAAAIFLFWLRQKIRLKQNAHRFLNSVFLEVQVPRDVIDSKQTQKPQQTEEKEIISVAEQLFASLSQTGQASGITNFFKQNEHISFEIVSFERKITFYVNCPKHVQDLVEKQIHAQYPKAYIEKVKYYNIFKQGAVVAASEFTLQKKYYYPIRTYKNLETDPLNVITNSLSKLGQNESGSVQLIISPAKPGWRAKANRIALSIQQGKSAATAERGIFGRVFFELGHMIFNPHKKDQMSGQRRRDLSGEFSPIQLTPMQQEVIKRLEEKSSKAGFSVNLRMIVSSASKEMAQSHIRNMLSSLMQFSMPPFNGFKVKVKPEKKVVTDFIYRVFREPGKQFILNTEELSSLWHLPTKYAETPNIKWLISKKAPAPINAPTDGIIMGENEYRGVKTTIRIAPKDRMRHMYIIGRTGTGKSEFMKNLIIQDIEQGNGVAVVDPHGELVEGVLDHIPKHRAEEVVYFNPSDIERPMGLNMLEVKNPEMQDFAIQEMIEIFYKLFPPEMIGPMFEHNMRNVMMTLMADTDSPGTIAEIPRMFTDQEFQKYKISKVTDPVVKNFWEKEMAKTSDFHKSEMLGYLISKVGRFVENEMMRNIIGQAKSAFDFREVMDQGKILLVNLSKGTTGEVNSKLLGLILVSKLQMAALSRANVHESERRPFYLYVDEFQNFVTESFATILSEARKYQLSLTIAHQYLGQLTAAKPGSSAQDTQVRDAVFGNVGTMMSFRIGIEDAEIMAKEYKPVFDEFDVINIERFQAYVKLMINGTASRPFNMTTLPPREDGSFKIAEAMKELSRLKYGKSRAEITQEILDRSKLGDREAGPLATESSR</sequence>
<keyword evidence="2" id="KW-0472">Membrane</keyword>
<dbReference type="InterPro" id="IPR058441">
    <property type="entry name" value="DUF8128"/>
</dbReference>
<dbReference type="PANTHER" id="PTHR30121:SF11">
    <property type="entry name" value="AAA+ ATPASE DOMAIN-CONTAINING PROTEIN"/>
    <property type="match status" value="1"/>
</dbReference>
<dbReference type="AlphaFoldDB" id="A0A2H0VEZ2"/>
<feature type="domain" description="Helicase HerA central" evidence="3">
    <location>
        <begin position="419"/>
        <end position="549"/>
    </location>
</feature>
<dbReference type="Gene3D" id="3.40.50.300">
    <property type="entry name" value="P-loop containing nucleotide triphosphate hydrolases"/>
    <property type="match status" value="2"/>
</dbReference>
<dbReference type="CDD" id="cd01127">
    <property type="entry name" value="TrwB_TraG_TraD_VirD4"/>
    <property type="match status" value="2"/>
</dbReference>
<protein>
    <submittedName>
        <fullName evidence="5">Uncharacterized protein</fullName>
    </submittedName>
</protein>
<feature type="region of interest" description="Disordered" evidence="1">
    <location>
        <begin position="834"/>
        <end position="854"/>
    </location>
</feature>
<keyword evidence="2" id="KW-0812">Transmembrane</keyword>
<comment type="caution">
    <text evidence="5">The sequence shown here is derived from an EMBL/GenBank/DDBJ whole genome shotgun (WGS) entry which is preliminary data.</text>
</comment>
<accession>A0A2H0VEZ2</accession>
<reference evidence="6" key="1">
    <citation type="submission" date="2017-09" db="EMBL/GenBank/DDBJ databases">
        <title>Depth-based differentiation of microbial function through sediment-hosted aquifers and enrichment of novel symbionts in the deep terrestrial subsurface.</title>
        <authorList>
            <person name="Probst A.J."/>
            <person name="Ladd B."/>
            <person name="Jarett J.K."/>
            <person name="Geller-Mcgrath D.E."/>
            <person name="Sieber C.M.K."/>
            <person name="Emerson J.B."/>
            <person name="Anantharaman K."/>
            <person name="Thomas B.C."/>
            <person name="Malmstrom R."/>
            <person name="Stieglmeier M."/>
            <person name="Klingl A."/>
            <person name="Woyke T."/>
            <person name="Ryan C.M."/>
            <person name="Banfield J.F."/>
        </authorList>
    </citation>
    <scope>NUCLEOTIDE SEQUENCE [LARGE SCALE GENOMIC DNA]</scope>
</reference>
<dbReference type="InterPro" id="IPR002789">
    <property type="entry name" value="HerA_central"/>
</dbReference>
<dbReference type="InterPro" id="IPR027417">
    <property type="entry name" value="P-loop_NTPase"/>
</dbReference>
<dbReference type="InterPro" id="IPR051162">
    <property type="entry name" value="T4SS_component"/>
</dbReference>
<dbReference type="Pfam" id="PF01935">
    <property type="entry name" value="DUF87"/>
    <property type="match status" value="1"/>
</dbReference>
<feature type="compositionally biased region" description="Basic and acidic residues" evidence="1">
    <location>
        <begin position="834"/>
        <end position="845"/>
    </location>
</feature>
<dbReference type="Proteomes" id="UP000230557">
    <property type="component" value="Unassembled WGS sequence"/>
</dbReference>
<evidence type="ECO:0000256" key="1">
    <source>
        <dbReference type="SAM" id="MobiDB-lite"/>
    </source>
</evidence>
<feature type="domain" description="DUF8128" evidence="4">
    <location>
        <begin position="78"/>
        <end position="392"/>
    </location>
</feature>
<gene>
    <name evidence="5" type="ORF">COT91_00330</name>
</gene>
<organism evidence="5 6">
    <name type="scientific">Candidatus Doudnabacteria bacterium CG10_big_fil_rev_8_21_14_0_10_41_10</name>
    <dbReference type="NCBI Taxonomy" id="1974551"/>
    <lineage>
        <taxon>Bacteria</taxon>
        <taxon>Candidatus Doudnaibacteriota</taxon>
    </lineage>
</organism>
<dbReference type="Pfam" id="PF26449">
    <property type="entry name" value="DUF8128"/>
    <property type="match status" value="1"/>
</dbReference>
<dbReference type="SUPFAM" id="SSF52540">
    <property type="entry name" value="P-loop containing nucleoside triphosphate hydrolases"/>
    <property type="match status" value="1"/>
</dbReference>
<evidence type="ECO:0000313" key="6">
    <source>
        <dbReference type="Proteomes" id="UP000230557"/>
    </source>
</evidence>
<evidence type="ECO:0000313" key="5">
    <source>
        <dbReference type="EMBL" id="PIR97656.1"/>
    </source>
</evidence>
<feature type="transmembrane region" description="Helical" evidence="2">
    <location>
        <begin position="20"/>
        <end position="39"/>
    </location>
</feature>
<name>A0A2H0VEZ2_9BACT</name>
<dbReference type="PANTHER" id="PTHR30121">
    <property type="entry name" value="UNCHARACTERIZED PROTEIN YJGR-RELATED"/>
    <property type="match status" value="1"/>
</dbReference>
<keyword evidence="2" id="KW-1133">Transmembrane helix</keyword>
<evidence type="ECO:0000259" key="3">
    <source>
        <dbReference type="Pfam" id="PF01935"/>
    </source>
</evidence>
<evidence type="ECO:0000256" key="2">
    <source>
        <dbReference type="SAM" id="Phobius"/>
    </source>
</evidence>
<dbReference type="EMBL" id="PFAJ01000005">
    <property type="protein sequence ID" value="PIR97656.1"/>
    <property type="molecule type" value="Genomic_DNA"/>
</dbReference>